<evidence type="ECO:0000256" key="1">
    <source>
        <dbReference type="SAM" id="MobiDB-lite"/>
    </source>
</evidence>
<dbReference type="Proteomes" id="UP001152300">
    <property type="component" value="Unassembled WGS sequence"/>
</dbReference>
<sequence>MSSTTQQPRLDRAYSTSSSSSSSSSSSNDGWLILNGHSSSTVSTPSESTDAFNPYLQLSPVTRPSFKPTENAEDRQRLFLLRARDN</sequence>
<feature type="compositionally biased region" description="Low complexity" evidence="1">
    <location>
        <begin position="38"/>
        <end position="49"/>
    </location>
</feature>
<gene>
    <name evidence="2" type="ORF">OCU04_012757</name>
</gene>
<keyword evidence="3" id="KW-1185">Reference proteome</keyword>
<name>A0A9X0A987_9HELO</name>
<feature type="region of interest" description="Disordered" evidence="1">
    <location>
        <begin position="1"/>
        <end position="74"/>
    </location>
</feature>
<evidence type="ECO:0000313" key="3">
    <source>
        <dbReference type="Proteomes" id="UP001152300"/>
    </source>
</evidence>
<dbReference type="AlphaFoldDB" id="A0A9X0A987"/>
<proteinExistence type="predicted"/>
<dbReference type="OrthoDB" id="3543060at2759"/>
<evidence type="ECO:0000313" key="2">
    <source>
        <dbReference type="EMBL" id="KAJ8058580.1"/>
    </source>
</evidence>
<comment type="caution">
    <text evidence="2">The sequence shown here is derived from an EMBL/GenBank/DDBJ whole genome shotgun (WGS) entry which is preliminary data.</text>
</comment>
<reference evidence="2" key="1">
    <citation type="submission" date="2022-11" db="EMBL/GenBank/DDBJ databases">
        <title>Genome Resource of Sclerotinia nivalis Strain SnTB1, a Plant Pathogen Isolated from American Ginseng.</title>
        <authorList>
            <person name="Fan S."/>
        </authorList>
    </citation>
    <scope>NUCLEOTIDE SEQUENCE</scope>
    <source>
        <strain evidence="2">SnTB1</strain>
    </source>
</reference>
<feature type="compositionally biased region" description="Low complexity" evidence="1">
    <location>
        <begin position="15"/>
        <end position="27"/>
    </location>
</feature>
<protein>
    <submittedName>
        <fullName evidence="2">Uncharacterized protein</fullName>
    </submittedName>
</protein>
<dbReference type="EMBL" id="JAPEIS010000016">
    <property type="protein sequence ID" value="KAJ8058580.1"/>
    <property type="molecule type" value="Genomic_DNA"/>
</dbReference>
<accession>A0A9X0A987</accession>
<organism evidence="2 3">
    <name type="scientific">Sclerotinia nivalis</name>
    <dbReference type="NCBI Taxonomy" id="352851"/>
    <lineage>
        <taxon>Eukaryota</taxon>
        <taxon>Fungi</taxon>
        <taxon>Dikarya</taxon>
        <taxon>Ascomycota</taxon>
        <taxon>Pezizomycotina</taxon>
        <taxon>Leotiomycetes</taxon>
        <taxon>Helotiales</taxon>
        <taxon>Sclerotiniaceae</taxon>
        <taxon>Sclerotinia</taxon>
    </lineage>
</organism>